<accession>A0A8S5R4N1</accession>
<name>A0A8S5R4N1_9CAUD</name>
<protein>
    <submittedName>
        <fullName evidence="1">Uncharacterized protein</fullName>
    </submittedName>
</protein>
<reference evidence="1" key="1">
    <citation type="journal article" date="2021" name="Proc. Natl. Acad. Sci. U.S.A.">
        <title>A Catalog of Tens of Thousands of Viruses from Human Metagenomes Reveals Hidden Associations with Chronic Diseases.</title>
        <authorList>
            <person name="Tisza M.J."/>
            <person name="Buck C.B."/>
        </authorList>
    </citation>
    <scope>NUCLEOTIDE SEQUENCE</scope>
    <source>
        <strain evidence="1">Ct8nN1</strain>
    </source>
</reference>
<evidence type="ECO:0000313" key="1">
    <source>
        <dbReference type="EMBL" id="DAE25949.1"/>
    </source>
</evidence>
<dbReference type="EMBL" id="BK015804">
    <property type="protein sequence ID" value="DAE25949.1"/>
    <property type="molecule type" value="Genomic_DNA"/>
</dbReference>
<proteinExistence type="predicted"/>
<organism evidence="1">
    <name type="scientific">Podoviridae sp. ct8nN1</name>
    <dbReference type="NCBI Taxonomy" id="2827296"/>
    <lineage>
        <taxon>Viruses</taxon>
        <taxon>Duplodnaviria</taxon>
        <taxon>Heunggongvirae</taxon>
        <taxon>Uroviricota</taxon>
        <taxon>Caudoviricetes</taxon>
    </lineage>
</organism>
<sequence>MRTEQDIRNRIATLQKEVDEIKQEHRNSDFFREIASELRFAIEQLEWVLGGKND</sequence>